<feature type="compositionally biased region" description="Low complexity" evidence="4">
    <location>
        <begin position="3098"/>
        <end position="3118"/>
    </location>
</feature>
<feature type="domain" description="Chorein N-terminal" evidence="5">
    <location>
        <begin position="1"/>
        <end position="488"/>
    </location>
</feature>
<dbReference type="InterPro" id="IPR026854">
    <property type="entry name" value="VPS13_N"/>
</dbReference>
<dbReference type="PANTHER" id="PTHR45523">
    <property type="entry name" value="TETRATRICOPEPTIDE REPEAT (TPR)-CONTAINING PROTEIN-RELATED"/>
    <property type="match status" value="1"/>
</dbReference>
<dbReference type="STRING" id="4540.A0A3L6QHY3"/>
<keyword evidence="3" id="KW-0445">Lipid transport</keyword>
<evidence type="ECO:0000313" key="9">
    <source>
        <dbReference type="Proteomes" id="UP000275267"/>
    </source>
</evidence>
<evidence type="ECO:0000256" key="4">
    <source>
        <dbReference type="SAM" id="MobiDB-lite"/>
    </source>
</evidence>
<dbReference type="CDD" id="cd00030">
    <property type="entry name" value="C2"/>
    <property type="match status" value="1"/>
</dbReference>
<accession>A0A3L6QHY3</accession>
<dbReference type="GO" id="GO:0006869">
    <property type="term" value="P:lipid transport"/>
    <property type="evidence" value="ECO:0007669"/>
    <property type="project" value="UniProtKB-KW"/>
</dbReference>
<dbReference type="PANTHER" id="PTHR45523:SF2">
    <property type="entry name" value="OS02G0470600 PROTEIN"/>
    <property type="match status" value="1"/>
</dbReference>
<evidence type="ECO:0000256" key="3">
    <source>
        <dbReference type="ARBA" id="ARBA00023055"/>
    </source>
</evidence>
<proteinExistence type="inferred from homology"/>
<evidence type="ECO:0000259" key="5">
    <source>
        <dbReference type="Pfam" id="PF12624"/>
    </source>
</evidence>
<evidence type="ECO:0000259" key="6">
    <source>
        <dbReference type="Pfam" id="PF25036"/>
    </source>
</evidence>
<comment type="similarity">
    <text evidence="1">Belongs to the VPS13 family.</text>
</comment>
<sequence length="4234" mass="475916">MFEGHVLYLLRKYLGEYVEGLSVEALRISVWKGDVVLKDLKLKAEALNSLRLPVTVKAGFVGTITLKVPWKSLGKEPVIVLIDRLFVLAHPAPDGQTLKEEDREKLFEAKLQQIEAAEAATLEATSRNSKGGPVPGGNSWLYNLISTIIGNLKVTISNVHIRYEDSISNSGHPFASGFTLSKLAAVTVDEDGNETFDAGVALDKLRKSVELHRLAIYHDSDSKPWKLSKKWEDLNPTEWREIFQDGIDDHSVNSIWAVNRNYLVSPINGTLKYKRLGKNERGDPDTPVEKASLVLSDVSLTVTEAQYYDGIKLLETFSRFRTRVDVSHLRPIVPVKEDRRAWWRYAMLAGLRQKKLCYWFSWERTRHLSQLRRRYVQLYATLLQQAPNVDISEIREIEKILDTKVIILWRLLGHAKVETVKSKGTLLRKGASKKRWWPFGWNSTGLPSEEEPQLDEEEQLTKEEWQAINKLLSYQTDEDLSFPVEKVSPNAIRFMMDVSIGQAAARIINIDQTEVLCGRFEQLQVVTKLYPKSTRCDVTLKYCGLSSPEGSLAQSVVSEGKNNALDVSFVRAPIGMDLDWQLIAKISPCHVTIFIRFGAKDDKSSTRWAEVHEVIDVYKVDTWLAIHVLEDLLPPQELEFEHNKNFKETNPPCMVLKGSYERFLEFIKRSNAVSPTVTMETATALQIKLEQVTRRAQEQLQMVLEEQSRFGLDIDLDAPKVRIPLTANQPTVGNEYFVLDFGHFTLHTRDGTCDEERQSLYSRFYIAGRDMAAFFICDLAQEIYSIPENLGQDILPGHTSDDNQFSSLLDRCGMSVIIDQIKVPHPNYPSTRVSFQVPNLDIHFSPKRYSKIVELLGVLNHLKGGNNEVSDSHKSGSLLPWYPADLAADARTLVWRGLGYSQAEWHTCYIVLSGMYLYILESELSQNYQRCCSMASRQVFEVPPTSVGGSLYSIGVCSRGADTKKALESTNTLVIEFCNEIEKANWTKALVQATYRASAPPDINILGDPVSPPESSTPRLSSLGSVDLVVNGSVIETKLSMYGKLDRKSKDPQELLMLELLGYGGKVNVVQSSRGLSVKTKLHSLKIKDELQGRLSMSSKYLVCSVIDESVEDTCSGTPDKEGDLNTFSVDEDSFMDALTDFTSDHNCNLHDNEIPNLVSDANDHTETNSMDGLWLEEDEQKVNPTEIFYEAQDNNVTDFVVLTFLSRSPDSCLYDGIDSQMSIRMSALEFYCNRPTLVALIEFGFDLSTVNSVPRNSPDMAPATQIVKPSDKEDGASTIVKGLLGYGKRRTIFNIKMDVDRVSMFLNKEDGSQLAMFVQEKFLFDLKVHPGSFSIDVMLGNMRFCDMSLGPDHRWGWLCDIRKPGVESLIKFTFQSYSVDDEDFEGHNYSLTGQLSAVRIVFLYRFVQEFTSYFMELATPHTEEAIKFIDKVGGFEWLIQKYEIDGASAIKLDLSLDTPIIIVPKNSRSEDYIQFDLGQLKVRNEFSWHGGEETDPSAVRLDVLHAEINGINMAVGVNGTLGKCMIRDGHGINVEVRRSLRDIFRKVPILCMKVQIGLLHAVMSDKEYNVITNCISTNLSETPNLPPSFRENVNRTKESIRLLADKVNLSNHPVLSRTVVVMTVDVQYALLDLRNGPDAGSPLAKLALEGLWVSYRTTSMLEMDLYLSILKFSIHDIRPDTKSEMRLMLGSYSETANLCAEDSLTNVGVSNLTMLILDYRWRSSFQSFVIRIQQPRILVVLDFLLPVVEYFVPSLGTITGREESLDPKNDPLMRSDDIILSEHVFLQRENVIQFSPGRQLIVDGRDIDEFIYDGCGGTISLCEEFDNKGQLYSGTTIIIGRRKRLRFKNVKIENGALLRRCVYLNTGSSYSIAAEDGVEVSVLESSFGNDDEDLLTLEEHNKRTLQNANDAPANQVLNFTFEAQVVSPEFTFYDSSKLSMDDSLHIEKLLRAKMDFSFITAGEGATGGEAPWKRADLKEIGAASTELPEDSDSSLHRWALERPARTAGEKEEREEDPDAGFGVEAGQGGATAMGVAAVARVDNGGRLGSRPVLPVNIFLHADCCGRDILSDTCEYSSAAWIDSKSKELSLVWWEVQVYTPDNQVCATISGRGCYLVTSATFSDCIHTISFAAGIISGFSIWRVDNVIASFYAHASTEQPTRTEAVDLHHVLLRNPNCYIVKDLNADSSVENDQSSDQLTHHRKSTSGWDVLRTLSRPSSYCVSTPHFERIWWDKGSDTKKPFSIWRPLPRFGFASVGDCVTEGFEPPTLGILFKCDTVVSERPVQFTRVAQIDRKGLDEIFFWYPVPPPGYASLGCIVTKTDEMPSKDSICCPKSSFVSQANIAEDPITRSSSSKGPNCWSIWKIENQGCTFLARPDVKKPSARLAYRIADHAKPKARENITAELKLGCLSVSILDSSCGMVTPLFDTTIANINLATHGRFETMNAVLICSIAASTFNRHLEAWEPLIEPFDGIFKFETYDTSEHPPSKVGKRIRVAATSPLNANLSSANLELLIETLVSWRRQIDLEKDSSRKNGDTVGNMKKAEDSSCSALNEVDYQRVVFENKLGCDVYLKKLEDTENIIELLQHESKVSLLMPPPRFSDKLNVLSNSTESRYYVVIQIFESKGLPIIDDGNGHSYFCALRLIIGSNASDQHKVFPQSARTRCVKPVRTSELRTHYAKWNEHFIFEVPEQASANLEIEVTNLASKTGKGKGNVSGLYDRTQTNHKYSYELFVITSARVLEAIGRDKGGEVLGSLSIPIGRGATMLKRAPSMRILQQASDVKRVLTCPLTKKGQVPNYEDRKNCGVLVLSSCYVERPTHSNFQSLKDSITHADSNFWIGLSPDGPWESFTSALPVTVLPKSLNNNHFAFEVSMRNGKKHATLRGLAVIANDADIKLEVSLCPVNKLNCSVLNTRSVSSTNAIDEVFENQWYRPIMGWGPNPSSDHANDLKQWSTRNCSYSSKVFFEPDLPSGWRWTSPWKIEKSNFVDNDGWAYSAVFQNLNWPSSSWRSSKSPHDFVRRRRWVRSRQKLQEQGAEIPRKILATVSPHSSTALPWTAMIRDMDLCLQVRPYSEKSEEPYSWSQVCSLGSESVPKQQQQQQQQSSLSRPSTLSQSTASSGNSFLKLAELEKKDVLSYCHPPVGNERYFWCSVGIDASVVHTDLNVPVFDWRISFNSILRLENKLPYEAEYAIWEVSTKGNMVERQHGMVPSGGSVFIYSADIRKPIYLTLFLQNGWILEKDAVLIMDLLSMEHVSSFWMVQKQSQRRLRVSVEHDLGASDAAPKTLRLFVPYWIKNHSSIPLSYRIVEGEPTESSDADSLSRPESLSRVAKSSKFSLKYSSKCLVRRGTMSRNMQVLEVIEDCGTNYVMLSPQDYLNRSAGMRSESRDNNFSPARVAISVAVGSCTLYSIGVSLFELENKENVDIKAYASDGSYYWFSAQLKMASDRTKVVNFLPQALLINRIGRNIFLSEYHNETEEPLQPYEPPKVFQWRSEFGCELLKLRLEGYKWSTPFSINANGVMCVLMNSITGNDQTFVRVNVRSGTKSSRYEVVFQLDCWSSPYRVENRSMFLPIRYRQVGGDDYSWRSLPPNSSASFFWEDLSRKRLLEVLVDETDPMNSMTYDIDVVMDHQPLTNSSALKKALRVTVFKEGKLRVTQISDWLPDNRNRAQIIERILSPIFQPSEVDYGQSSPDLDSEFHVTLELMELGISVIDHMPEEVLYLSVQQLLVAYSSGMGSGVNRLKMRMHWFQIDNQLPFVPMPVLFCPQKLENQSEYVFKFSMTVQTNNSLDFCVYPYVGVQVPESCVFFVNIHEPIIWRLHEMIRHLKFDRIYSSQPSAVSVDPILKISLLNISEIRFRVSMAMSPSQRPRGVLGFWSSLMTALGNMEHMPVRIAQRYREELCMRQSALMNSAISNIQKDLLSQPLQLLSGVDILGNASSALSNMSKGIAALSMDKKFIQGRMRQDSKGVEDFGDVIRDGGGALAKGIFRGVTGILTKPIEGAKSSGVEGFVQGVGKGIIGAAAQPVSGVLDLLSKTTEGANAVKMKISSAIMAEEQLLRRRLPRAIGGDSLLYPYDEHKATGQAILHLAECATFLGQIDIFKIRGKFASTDAYEDHFVLPKGKILLVTHRRVLLLQLPMMTQRKFNPAKDPCSVIWDVLWDDLVTVEMTHGKKDPPGSLPSKLILYLKAKPSNSKEVVRLVKCNRGSDQATIIYSAIDKAYRSYGPNSIKVF</sequence>
<feature type="region of interest" description="Disordered" evidence="4">
    <location>
        <begin position="2003"/>
        <end position="2023"/>
    </location>
</feature>
<reference evidence="9" key="1">
    <citation type="journal article" date="2019" name="Nat. Commun.">
        <title>The genome of broomcorn millet.</title>
        <authorList>
            <person name="Zou C."/>
            <person name="Miki D."/>
            <person name="Li D."/>
            <person name="Tang Q."/>
            <person name="Xiao L."/>
            <person name="Rajput S."/>
            <person name="Deng P."/>
            <person name="Jia W."/>
            <person name="Huang R."/>
            <person name="Zhang M."/>
            <person name="Sun Y."/>
            <person name="Hu J."/>
            <person name="Fu X."/>
            <person name="Schnable P.S."/>
            <person name="Li F."/>
            <person name="Zhang H."/>
            <person name="Feng B."/>
            <person name="Zhu X."/>
            <person name="Liu R."/>
            <person name="Schnable J.C."/>
            <person name="Zhu J.-K."/>
            <person name="Zhang H."/>
        </authorList>
    </citation>
    <scope>NUCLEOTIDE SEQUENCE [LARGE SCALE GENOMIC DNA]</scope>
</reference>
<dbReference type="Pfam" id="PF25036">
    <property type="entry name" value="VPS13_VAB"/>
    <property type="match status" value="1"/>
</dbReference>
<dbReference type="InterPro" id="IPR009291">
    <property type="entry name" value="Vps62"/>
</dbReference>
<gene>
    <name evidence="8" type="ORF">C2845_PM12G13960</name>
</gene>
<evidence type="ECO:0000313" key="8">
    <source>
        <dbReference type="EMBL" id="RLM80273.1"/>
    </source>
</evidence>
<keyword evidence="9" id="KW-1185">Reference proteome</keyword>
<dbReference type="InterPro" id="IPR009543">
    <property type="entry name" value="VPS13_VAB"/>
</dbReference>
<feature type="compositionally biased region" description="Basic and acidic residues" evidence="4">
    <location>
        <begin position="2003"/>
        <end position="2012"/>
    </location>
</feature>
<dbReference type="InterPro" id="IPR056748">
    <property type="entry name" value="VPS13-like_C"/>
</dbReference>
<evidence type="ECO:0000256" key="1">
    <source>
        <dbReference type="ARBA" id="ARBA00006545"/>
    </source>
</evidence>
<dbReference type="Pfam" id="PF25037">
    <property type="entry name" value="VPS13_C"/>
    <property type="match status" value="1"/>
</dbReference>
<protein>
    <recommendedName>
        <fullName evidence="10">C2 domain-containing protein</fullName>
    </recommendedName>
</protein>
<evidence type="ECO:0008006" key="10">
    <source>
        <dbReference type="Google" id="ProtNLM"/>
    </source>
</evidence>
<dbReference type="Pfam" id="PF06101">
    <property type="entry name" value="Vps62"/>
    <property type="match status" value="1"/>
</dbReference>
<feature type="domain" description="Intermembrane lipid transfer protein VPS13-like C-terminal" evidence="7">
    <location>
        <begin position="4063"/>
        <end position="4172"/>
    </location>
</feature>
<comment type="caution">
    <text evidence="8">The sequence shown here is derived from an EMBL/GenBank/DDBJ whole genome shotgun (WGS) entry which is preliminary data.</text>
</comment>
<dbReference type="OrthoDB" id="428159at2759"/>
<dbReference type="Pfam" id="PF12624">
    <property type="entry name" value="VPS13_N"/>
    <property type="match status" value="1"/>
</dbReference>
<organism evidence="8 9">
    <name type="scientific">Panicum miliaceum</name>
    <name type="common">Proso millet</name>
    <name type="synonym">Broomcorn millet</name>
    <dbReference type="NCBI Taxonomy" id="4540"/>
    <lineage>
        <taxon>Eukaryota</taxon>
        <taxon>Viridiplantae</taxon>
        <taxon>Streptophyta</taxon>
        <taxon>Embryophyta</taxon>
        <taxon>Tracheophyta</taxon>
        <taxon>Spermatophyta</taxon>
        <taxon>Magnoliopsida</taxon>
        <taxon>Liliopsida</taxon>
        <taxon>Poales</taxon>
        <taxon>Poaceae</taxon>
        <taxon>PACMAD clade</taxon>
        <taxon>Panicoideae</taxon>
        <taxon>Panicodae</taxon>
        <taxon>Paniceae</taxon>
        <taxon>Panicinae</taxon>
        <taxon>Panicum</taxon>
        <taxon>Panicum sect. Panicum</taxon>
    </lineage>
</organism>
<dbReference type="Proteomes" id="UP000275267">
    <property type="component" value="Unassembled WGS sequence"/>
</dbReference>
<evidence type="ECO:0000256" key="2">
    <source>
        <dbReference type="ARBA" id="ARBA00022448"/>
    </source>
</evidence>
<keyword evidence="2" id="KW-0813">Transport</keyword>
<feature type="domain" description="Vacuolar protein sorting-associated protein 13 VPS13 adaptor binding" evidence="6">
    <location>
        <begin position="3046"/>
        <end position="3601"/>
    </location>
</feature>
<name>A0A3L6QHY3_PANMI</name>
<feature type="region of interest" description="Disordered" evidence="4">
    <location>
        <begin position="3095"/>
        <end position="3119"/>
    </location>
</feature>
<evidence type="ECO:0000259" key="7">
    <source>
        <dbReference type="Pfam" id="PF25037"/>
    </source>
</evidence>
<dbReference type="EMBL" id="PQIB02000012">
    <property type="protein sequence ID" value="RLM80273.1"/>
    <property type="molecule type" value="Genomic_DNA"/>
</dbReference>